<evidence type="ECO:0000313" key="3">
    <source>
        <dbReference type="Proteomes" id="UP000186922"/>
    </source>
</evidence>
<name>A0A1D1VE68_RAMVA</name>
<evidence type="ECO:0000256" key="1">
    <source>
        <dbReference type="SAM" id="SignalP"/>
    </source>
</evidence>
<reference evidence="2 3" key="1">
    <citation type="journal article" date="2016" name="Nat. Commun.">
        <title>Extremotolerant tardigrade genome and improved radiotolerance of human cultured cells by tardigrade-unique protein.</title>
        <authorList>
            <person name="Hashimoto T."/>
            <person name="Horikawa D.D."/>
            <person name="Saito Y."/>
            <person name="Kuwahara H."/>
            <person name="Kozuka-Hata H."/>
            <person name="Shin-I T."/>
            <person name="Minakuchi Y."/>
            <person name="Ohishi K."/>
            <person name="Motoyama A."/>
            <person name="Aizu T."/>
            <person name="Enomoto A."/>
            <person name="Kondo K."/>
            <person name="Tanaka S."/>
            <person name="Hara Y."/>
            <person name="Koshikawa S."/>
            <person name="Sagara H."/>
            <person name="Miura T."/>
            <person name="Yokobori S."/>
            <person name="Miyagawa K."/>
            <person name="Suzuki Y."/>
            <person name="Kubo T."/>
            <person name="Oyama M."/>
            <person name="Kohara Y."/>
            <person name="Fujiyama A."/>
            <person name="Arakawa K."/>
            <person name="Katayama T."/>
            <person name="Toyoda A."/>
            <person name="Kunieda T."/>
        </authorList>
    </citation>
    <scope>NUCLEOTIDE SEQUENCE [LARGE SCALE GENOMIC DNA]</scope>
    <source>
        <strain evidence="2 3">YOKOZUNA-1</strain>
    </source>
</reference>
<protein>
    <submittedName>
        <fullName evidence="2">Uncharacterized protein</fullName>
    </submittedName>
</protein>
<comment type="caution">
    <text evidence="2">The sequence shown here is derived from an EMBL/GenBank/DDBJ whole genome shotgun (WGS) entry which is preliminary data.</text>
</comment>
<proteinExistence type="predicted"/>
<keyword evidence="3" id="KW-1185">Reference proteome</keyword>
<feature type="chain" id="PRO_5008898318" evidence="1">
    <location>
        <begin position="23"/>
        <end position="212"/>
    </location>
</feature>
<evidence type="ECO:0000313" key="2">
    <source>
        <dbReference type="EMBL" id="GAU99936.1"/>
    </source>
</evidence>
<sequence>MSHSTGILLCAVLFALAPTSQPATLKSSISAFSPDAPFWIMLQDLAASLANAKETAERPITVPGRDASTYLQILRDMDKSIKLIQQVAAGKKTLTGSECLSATLDFASATGQVLRHANDIIKRDSSRKPINDEEKYHATVQTLAAAQNAVLKAAVSNAKVSSPGQYLSIMLKFSKSLNRVQTVVASGDTSPECVAALKAVSESMSAILAQLN</sequence>
<dbReference type="AlphaFoldDB" id="A0A1D1VE68"/>
<accession>A0A1D1VE68</accession>
<gene>
    <name evidence="2" type="primary">RvY_10867</name>
    <name evidence="2" type="synonym">RvY_10867.1</name>
    <name evidence="2" type="ORF">RvY_10867-1</name>
</gene>
<feature type="signal peptide" evidence="1">
    <location>
        <begin position="1"/>
        <end position="22"/>
    </location>
</feature>
<dbReference type="EMBL" id="BDGG01000005">
    <property type="protein sequence ID" value="GAU99936.1"/>
    <property type="molecule type" value="Genomic_DNA"/>
</dbReference>
<keyword evidence="1" id="KW-0732">Signal</keyword>
<dbReference type="Proteomes" id="UP000186922">
    <property type="component" value="Unassembled WGS sequence"/>
</dbReference>
<organism evidence="2 3">
    <name type="scientific">Ramazzottius varieornatus</name>
    <name type="common">Water bear</name>
    <name type="synonym">Tardigrade</name>
    <dbReference type="NCBI Taxonomy" id="947166"/>
    <lineage>
        <taxon>Eukaryota</taxon>
        <taxon>Metazoa</taxon>
        <taxon>Ecdysozoa</taxon>
        <taxon>Tardigrada</taxon>
        <taxon>Eutardigrada</taxon>
        <taxon>Parachela</taxon>
        <taxon>Hypsibioidea</taxon>
        <taxon>Ramazzottiidae</taxon>
        <taxon>Ramazzottius</taxon>
    </lineage>
</organism>